<dbReference type="EMBL" id="PDES01000004">
    <property type="protein sequence ID" value="RRQ87293.1"/>
    <property type="molecule type" value="Genomic_DNA"/>
</dbReference>
<evidence type="ECO:0000313" key="2">
    <source>
        <dbReference type="EMBL" id="RRQ87293.1"/>
    </source>
</evidence>
<proteinExistence type="predicted"/>
<protein>
    <submittedName>
        <fullName evidence="2">Uncharacterized protein</fullName>
    </submittedName>
</protein>
<name>A0A3R8RGN3_9ACTN</name>
<dbReference type="Proteomes" id="UP000276379">
    <property type="component" value="Unassembled WGS sequence"/>
</dbReference>
<accession>A0A3R8RGN3</accession>
<evidence type="ECO:0000256" key="1">
    <source>
        <dbReference type="SAM" id="MobiDB-lite"/>
    </source>
</evidence>
<sequence length="170" mass="18077">MPDPSPCPPPPGAPRWVAMVHEAARDSWVPAAQSPYRAPVLYAVGEMARTVRARGAELTLALWGPGGGDWRLYGNPEEKAAAERPVVRDERGGSAEPGEPSETSEPDKLAERMTNRRHQVLTAALSRAGLYDLAPEDGAAVRTLAGRLDEPTVRRVAHWLVAAAGTSAAG</sequence>
<reference evidence="2 3" key="1">
    <citation type="submission" date="2017-10" db="EMBL/GenBank/DDBJ databases">
        <title>Draft genome of actinobacteria isolated from guarana (Paullinia cupana (Mart.) Ducke.</title>
        <authorList>
            <person name="Siqueira K.A."/>
            <person name="Liotti R.G."/>
            <person name="Mendes T.A."/>
            <person name="Soares M.A."/>
        </authorList>
    </citation>
    <scope>NUCLEOTIDE SEQUENCE [LARGE SCALE GENOMIC DNA]</scope>
    <source>
        <strain evidence="2 3">199</strain>
    </source>
</reference>
<comment type="caution">
    <text evidence="2">The sequence shown here is derived from an EMBL/GenBank/DDBJ whole genome shotgun (WGS) entry which is preliminary data.</text>
</comment>
<dbReference type="AlphaFoldDB" id="A0A3R8RGN3"/>
<evidence type="ECO:0000313" key="3">
    <source>
        <dbReference type="Proteomes" id="UP000276379"/>
    </source>
</evidence>
<feature type="region of interest" description="Disordered" evidence="1">
    <location>
        <begin position="74"/>
        <end position="110"/>
    </location>
</feature>
<dbReference type="RefSeq" id="WP_125213144.1">
    <property type="nucleotide sequence ID" value="NZ_PDES01000004.1"/>
</dbReference>
<feature type="compositionally biased region" description="Basic and acidic residues" evidence="1">
    <location>
        <begin position="76"/>
        <end position="93"/>
    </location>
</feature>
<organism evidence="2 3">
    <name type="scientific">Streptomyces griseofuscus</name>
    <dbReference type="NCBI Taxonomy" id="146922"/>
    <lineage>
        <taxon>Bacteria</taxon>
        <taxon>Bacillati</taxon>
        <taxon>Actinomycetota</taxon>
        <taxon>Actinomycetes</taxon>
        <taxon>Kitasatosporales</taxon>
        <taxon>Streptomycetaceae</taxon>
        <taxon>Streptomyces</taxon>
    </lineage>
</organism>
<keyword evidence="3" id="KW-1185">Reference proteome</keyword>
<gene>
    <name evidence="2" type="ORF">CQW44_10095</name>
</gene>